<dbReference type="PANTHER" id="PTHR48048">
    <property type="entry name" value="GLYCOSYLTRANSFERASE"/>
    <property type="match status" value="1"/>
</dbReference>
<keyword evidence="6" id="KW-1185">Reference proteome</keyword>
<dbReference type="InterPro" id="IPR035595">
    <property type="entry name" value="UDP_glycos_trans_CS"/>
</dbReference>
<dbReference type="Pfam" id="PF00201">
    <property type="entry name" value="UDPGT"/>
    <property type="match status" value="1"/>
</dbReference>
<proteinExistence type="inferred from homology"/>
<sequence length="459" mass="51489">MKTKAELIVVPLPGTGHLVPTLELARALSLRDDRIRLTILLMDDSPISPTKPSPPPLPPTDRIRLVQLPSLPRKSISQVLEAQPILSRVSLLVDHYKPIIRDTVTRLASSTRIDGFVFDVFTTNVLDVAEELGVPSYMYFTGGVAMLGLMLHLPDLDARVETESERVDSDEFTIPSFLNSVPLCAFPSFMFDRKDEEYNLFVHFSRNMTKVKGFLVNSFRELEPYAVDSIEKSRDRFPIMYLVGAMISESKNCDGSHFYPIMEFLNKQPPKSVIFLCFGSLGSLDPPQVTEMARGLEKSGHRFLWSLRGVADLEEGFEERTAGRGLIVRGWTPQVKVLEHEAIGCFVSHCGWNSTLESVRSGVPLLTWPLYAEQKLNAFELVREIGVAIEVRGWEKREGEVTCAEEVERGVRSVMDEGHVAVKVRERVGEMREASRNAVEVGGSSYVSMGHFIEDLMSL</sequence>
<comment type="caution">
    <text evidence="5">The sequence shown here is derived from an EMBL/GenBank/DDBJ whole genome shotgun (WGS) entry which is preliminary data.</text>
</comment>
<evidence type="ECO:0000256" key="4">
    <source>
        <dbReference type="RuleBase" id="RU362057"/>
    </source>
</evidence>
<evidence type="ECO:0000313" key="6">
    <source>
        <dbReference type="Proteomes" id="UP001419268"/>
    </source>
</evidence>
<keyword evidence="3" id="KW-0328">Glycosyltransferase</keyword>
<dbReference type="InterPro" id="IPR002213">
    <property type="entry name" value="UDP_glucos_trans"/>
</dbReference>
<dbReference type="Gene3D" id="3.40.50.2000">
    <property type="entry name" value="Glycogen Phosphorylase B"/>
    <property type="match status" value="2"/>
</dbReference>
<protein>
    <recommendedName>
        <fullName evidence="4">Glycosyltransferase</fullName>
        <ecNumber evidence="4">2.4.1.-</ecNumber>
    </recommendedName>
</protein>
<dbReference type="GO" id="GO:0035251">
    <property type="term" value="F:UDP-glucosyltransferase activity"/>
    <property type="evidence" value="ECO:0007669"/>
    <property type="project" value="InterPro"/>
</dbReference>
<evidence type="ECO:0000313" key="5">
    <source>
        <dbReference type="EMBL" id="KAK9094901.1"/>
    </source>
</evidence>
<dbReference type="CDD" id="cd03784">
    <property type="entry name" value="GT1_Gtf-like"/>
    <property type="match status" value="1"/>
</dbReference>
<dbReference type="EC" id="2.4.1.-" evidence="4"/>
<dbReference type="AlphaFoldDB" id="A0AAP0EK17"/>
<accession>A0AAP0EK17</accession>
<dbReference type="EMBL" id="JBBNAG010000011">
    <property type="protein sequence ID" value="KAK9094901.1"/>
    <property type="molecule type" value="Genomic_DNA"/>
</dbReference>
<dbReference type="PROSITE" id="PS00375">
    <property type="entry name" value="UDPGT"/>
    <property type="match status" value="1"/>
</dbReference>
<dbReference type="SUPFAM" id="SSF53756">
    <property type="entry name" value="UDP-Glycosyltransferase/glycogen phosphorylase"/>
    <property type="match status" value="1"/>
</dbReference>
<name>A0AAP0EK17_9MAGN</name>
<gene>
    <name evidence="5" type="ORF">Scep_026370</name>
</gene>
<dbReference type="PANTHER" id="PTHR48048:SF45">
    <property type="entry name" value="GLYCOSYLTRANSFERASE"/>
    <property type="match status" value="1"/>
</dbReference>
<dbReference type="InterPro" id="IPR050481">
    <property type="entry name" value="UDP-glycosyltransf_plant"/>
</dbReference>
<reference evidence="5 6" key="1">
    <citation type="submission" date="2024-01" db="EMBL/GenBank/DDBJ databases">
        <title>Genome assemblies of Stephania.</title>
        <authorList>
            <person name="Yang L."/>
        </authorList>
    </citation>
    <scope>NUCLEOTIDE SEQUENCE [LARGE SCALE GENOMIC DNA]</scope>
    <source>
        <strain evidence="5">JXDWG</strain>
        <tissue evidence="5">Leaf</tissue>
    </source>
</reference>
<dbReference type="Proteomes" id="UP001419268">
    <property type="component" value="Unassembled WGS sequence"/>
</dbReference>
<evidence type="ECO:0000256" key="2">
    <source>
        <dbReference type="ARBA" id="ARBA00022679"/>
    </source>
</evidence>
<keyword evidence="2 3" id="KW-0808">Transferase</keyword>
<comment type="similarity">
    <text evidence="1 3">Belongs to the UDP-glycosyltransferase family.</text>
</comment>
<organism evidence="5 6">
    <name type="scientific">Stephania cephalantha</name>
    <dbReference type="NCBI Taxonomy" id="152367"/>
    <lineage>
        <taxon>Eukaryota</taxon>
        <taxon>Viridiplantae</taxon>
        <taxon>Streptophyta</taxon>
        <taxon>Embryophyta</taxon>
        <taxon>Tracheophyta</taxon>
        <taxon>Spermatophyta</taxon>
        <taxon>Magnoliopsida</taxon>
        <taxon>Ranunculales</taxon>
        <taxon>Menispermaceae</taxon>
        <taxon>Menispermoideae</taxon>
        <taxon>Cissampelideae</taxon>
        <taxon>Stephania</taxon>
    </lineage>
</organism>
<evidence type="ECO:0000256" key="3">
    <source>
        <dbReference type="RuleBase" id="RU003718"/>
    </source>
</evidence>
<dbReference type="FunFam" id="3.40.50.2000:FF:000056">
    <property type="entry name" value="Glycosyltransferase"/>
    <property type="match status" value="1"/>
</dbReference>
<evidence type="ECO:0000256" key="1">
    <source>
        <dbReference type="ARBA" id="ARBA00009995"/>
    </source>
</evidence>